<comment type="caution">
    <text evidence="1">The sequence shown here is derived from an EMBL/GenBank/DDBJ whole genome shotgun (WGS) entry which is preliminary data.</text>
</comment>
<protein>
    <submittedName>
        <fullName evidence="1">Uncharacterized protein</fullName>
    </submittedName>
</protein>
<organism evidence="1 2">
    <name type="scientific">Lasallia pustulata</name>
    <dbReference type="NCBI Taxonomy" id="136370"/>
    <lineage>
        <taxon>Eukaryota</taxon>
        <taxon>Fungi</taxon>
        <taxon>Dikarya</taxon>
        <taxon>Ascomycota</taxon>
        <taxon>Pezizomycotina</taxon>
        <taxon>Lecanoromycetes</taxon>
        <taxon>OSLEUM clade</taxon>
        <taxon>Umbilicariomycetidae</taxon>
        <taxon>Umbilicariales</taxon>
        <taxon>Umbilicariaceae</taxon>
        <taxon>Lasallia</taxon>
    </lineage>
</organism>
<name>A0A5M8Q4I6_9LECA</name>
<evidence type="ECO:0000313" key="1">
    <source>
        <dbReference type="EMBL" id="KAA6416330.1"/>
    </source>
</evidence>
<reference evidence="1 2" key="1">
    <citation type="submission" date="2019-09" db="EMBL/GenBank/DDBJ databases">
        <title>The hologenome of the rock-dwelling lichen Lasallia pustulata.</title>
        <authorList>
            <person name="Greshake Tzovaras B."/>
            <person name="Segers F."/>
            <person name="Bicker A."/>
            <person name="Dal Grande F."/>
            <person name="Otte J."/>
            <person name="Hankeln T."/>
            <person name="Schmitt I."/>
            <person name="Ebersberger I."/>
        </authorList>
    </citation>
    <scope>NUCLEOTIDE SEQUENCE [LARGE SCALE GENOMIC DNA]</scope>
    <source>
        <strain evidence="1">A1-1</strain>
    </source>
</reference>
<dbReference type="AlphaFoldDB" id="A0A5M8Q4I6"/>
<dbReference type="Proteomes" id="UP000324767">
    <property type="component" value="Unassembled WGS sequence"/>
</dbReference>
<proteinExistence type="predicted"/>
<dbReference type="EMBL" id="VXIT01000001">
    <property type="protein sequence ID" value="KAA6416330.1"/>
    <property type="molecule type" value="Genomic_DNA"/>
</dbReference>
<accession>A0A5M8Q4I6</accession>
<evidence type="ECO:0000313" key="2">
    <source>
        <dbReference type="Proteomes" id="UP000324767"/>
    </source>
</evidence>
<sequence length="112" mass="12309">MTPSGQILMLPAVWWMDTAGGLGENGIAEELDFTICGWYTPGCGNMARISGKVSYISRAVGLDPGGDAWTRAVHPCTLSRVFLYKTHKHRLVLKNTSLSCSTFFVIHPFLFS</sequence>
<gene>
    <name evidence="1" type="ORF">FRX48_01050</name>
</gene>